<evidence type="ECO:0000313" key="3">
    <source>
        <dbReference type="Proteomes" id="UP000546200"/>
    </source>
</evidence>
<gene>
    <name evidence="2" type="ORF">FHS94_000041</name>
</gene>
<accession>A0A7W9B9Q8</accession>
<dbReference type="EMBL" id="JACIJK010000001">
    <property type="protein sequence ID" value="MBB5713222.1"/>
    <property type="molecule type" value="Genomic_DNA"/>
</dbReference>
<proteinExistence type="predicted"/>
<evidence type="ECO:0000313" key="2">
    <source>
        <dbReference type="EMBL" id="MBB5713222.1"/>
    </source>
</evidence>
<comment type="caution">
    <text evidence="2">The sequence shown here is derived from an EMBL/GenBank/DDBJ whole genome shotgun (WGS) entry which is preliminary data.</text>
</comment>
<keyword evidence="3" id="KW-1185">Reference proteome</keyword>
<dbReference type="Proteomes" id="UP000546200">
    <property type="component" value="Unassembled WGS sequence"/>
</dbReference>
<protein>
    <submittedName>
        <fullName evidence="2">Uncharacterized protein</fullName>
    </submittedName>
</protein>
<keyword evidence="1" id="KW-0472">Membrane</keyword>
<sequence>MNASTVVGLLIILFIGIVLGALFASGNMPNNLRKLDARQDTEPVAFWFSAGS</sequence>
<evidence type="ECO:0000256" key="1">
    <source>
        <dbReference type="SAM" id="Phobius"/>
    </source>
</evidence>
<keyword evidence="1" id="KW-1133">Transmembrane helix</keyword>
<organism evidence="2 3">
    <name type="scientific">Sphingomonas aerophila</name>
    <dbReference type="NCBI Taxonomy" id="1344948"/>
    <lineage>
        <taxon>Bacteria</taxon>
        <taxon>Pseudomonadati</taxon>
        <taxon>Pseudomonadota</taxon>
        <taxon>Alphaproteobacteria</taxon>
        <taxon>Sphingomonadales</taxon>
        <taxon>Sphingomonadaceae</taxon>
        <taxon>Sphingomonas</taxon>
    </lineage>
</organism>
<name>A0A7W9B9Q8_9SPHN</name>
<keyword evidence="1" id="KW-0812">Transmembrane</keyword>
<dbReference type="AlphaFoldDB" id="A0A7W9B9Q8"/>
<reference evidence="2 3" key="1">
    <citation type="submission" date="2020-08" db="EMBL/GenBank/DDBJ databases">
        <title>Genomic Encyclopedia of Type Strains, Phase IV (KMG-IV): sequencing the most valuable type-strain genomes for metagenomic binning, comparative biology and taxonomic classification.</title>
        <authorList>
            <person name="Goeker M."/>
        </authorList>
    </citation>
    <scope>NUCLEOTIDE SEQUENCE [LARGE SCALE GENOMIC DNA]</scope>
    <source>
        <strain evidence="2 3">DSM 100044</strain>
    </source>
</reference>
<feature type="transmembrane region" description="Helical" evidence="1">
    <location>
        <begin position="6"/>
        <end position="24"/>
    </location>
</feature>